<evidence type="ECO:0000256" key="2">
    <source>
        <dbReference type="ARBA" id="ARBA00023125"/>
    </source>
</evidence>
<accession>A0A6G0XYN0</accession>
<dbReference type="PANTHER" id="PTHR19303">
    <property type="entry name" value="TRANSPOSON"/>
    <property type="match status" value="1"/>
</dbReference>
<dbReference type="GO" id="GO:0003677">
    <property type="term" value="F:DNA binding"/>
    <property type="evidence" value="ECO:0007669"/>
    <property type="project" value="UniProtKB-KW"/>
</dbReference>
<keyword evidence="2" id="KW-0238">DNA-binding</keyword>
<evidence type="ECO:0000256" key="1">
    <source>
        <dbReference type="ARBA" id="ARBA00004123"/>
    </source>
</evidence>
<dbReference type="InterPro" id="IPR007889">
    <property type="entry name" value="HTH_Psq"/>
</dbReference>
<dbReference type="PANTHER" id="PTHR19303:SF73">
    <property type="entry name" value="PROTEIN PDC2"/>
    <property type="match status" value="1"/>
</dbReference>
<evidence type="ECO:0000259" key="5">
    <source>
        <dbReference type="PROSITE" id="PS51253"/>
    </source>
</evidence>
<dbReference type="AlphaFoldDB" id="A0A6G0XYN0"/>
<dbReference type="InterPro" id="IPR009057">
    <property type="entry name" value="Homeodomain-like_sf"/>
</dbReference>
<keyword evidence="4" id="KW-0472">Membrane</keyword>
<dbReference type="InterPro" id="IPR006600">
    <property type="entry name" value="HTH_CenpB_DNA-bd_dom"/>
</dbReference>
<keyword evidence="4" id="KW-1133">Transmembrane helix</keyword>
<evidence type="ECO:0000313" key="7">
    <source>
        <dbReference type="Proteomes" id="UP000478052"/>
    </source>
</evidence>
<dbReference type="Proteomes" id="UP000478052">
    <property type="component" value="Unassembled WGS sequence"/>
</dbReference>
<feature type="transmembrane region" description="Helical" evidence="4">
    <location>
        <begin position="13"/>
        <end position="32"/>
    </location>
</feature>
<dbReference type="PROSITE" id="PS51253">
    <property type="entry name" value="HTH_CENPB"/>
    <property type="match status" value="1"/>
</dbReference>
<dbReference type="Pfam" id="PF03221">
    <property type="entry name" value="HTH_Tnp_Tc5"/>
    <property type="match status" value="1"/>
</dbReference>
<dbReference type="GO" id="GO:0005634">
    <property type="term" value="C:nucleus"/>
    <property type="evidence" value="ECO:0007669"/>
    <property type="project" value="UniProtKB-SubCell"/>
</dbReference>
<dbReference type="Gene3D" id="1.10.10.60">
    <property type="entry name" value="Homeodomain-like"/>
    <property type="match status" value="2"/>
</dbReference>
<reference evidence="6 7" key="1">
    <citation type="submission" date="2019-08" db="EMBL/GenBank/DDBJ databases">
        <title>Whole genome of Aphis craccivora.</title>
        <authorList>
            <person name="Voronova N.V."/>
            <person name="Shulinski R.S."/>
            <person name="Bandarenka Y.V."/>
            <person name="Zhorov D.G."/>
            <person name="Warner D."/>
        </authorList>
    </citation>
    <scope>NUCLEOTIDE SEQUENCE [LARGE SCALE GENOMIC DNA]</scope>
    <source>
        <strain evidence="6">180601</strain>
        <tissue evidence="6">Whole Body</tissue>
    </source>
</reference>
<dbReference type="Pfam" id="PF04218">
    <property type="entry name" value="CENP-B_N"/>
    <property type="match status" value="1"/>
</dbReference>
<organism evidence="6 7">
    <name type="scientific">Aphis craccivora</name>
    <name type="common">Cowpea aphid</name>
    <dbReference type="NCBI Taxonomy" id="307492"/>
    <lineage>
        <taxon>Eukaryota</taxon>
        <taxon>Metazoa</taxon>
        <taxon>Ecdysozoa</taxon>
        <taxon>Arthropoda</taxon>
        <taxon>Hexapoda</taxon>
        <taxon>Insecta</taxon>
        <taxon>Pterygota</taxon>
        <taxon>Neoptera</taxon>
        <taxon>Paraneoptera</taxon>
        <taxon>Hemiptera</taxon>
        <taxon>Sternorrhyncha</taxon>
        <taxon>Aphidomorpha</taxon>
        <taxon>Aphidoidea</taxon>
        <taxon>Aphididae</taxon>
        <taxon>Aphidini</taxon>
        <taxon>Aphis</taxon>
        <taxon>Aphis</taxon>
    </lineage>
</organism>
<proteinExistence type="predicted"/>
<feature type="domain" description="HTH CENPB-type" evidence="5">
    <location>
        <begin position="92"/>
        <end position="160"/>
    </location>
</feature>
<dbReference type="InterPro" id="IPR050863">
    <property type="entry name" value="CenT-Element_Derived"/>
</dbReference>
<name>A0A6G0XYN0_APHCR</name>
<dbReference type="OrthoDB" id="6601468at2759"/>
<feature type="non-terminal residue" evidence="6">
    <location>
        <position position="229"/>
    </location>
</feature>
<dbReference type="SUPFAM" id="SSF46689">
    <property type="entry name" value="Homeodomain-like"/>
    <property type="match status" value="2"/>
</dbReference>
<gene>
    <name evidence="6" type="ORF">FWK35_00024316</name>
</gene>
<evidence type="ECO:0000256" key="3">
    <source>
        <dbReference type="ARBA" id="ARBA00023242"/>
    </source>
</evidence>
<dbReference type="SMART" id="SM00674">
    <property type="entry name" value="CENPB"/>
    <property type="match status" value="1"/>
</dbReference>
<evidence type="ECO:0000256" key="4">
    <source>
        <dbReference type="SAM" id="Phobius"/>
    </source>
</evidence>
<keyword evidence="7" id="KW-1185">Reference proteome</keyword>
<comment type="caution">
    <text evidence="6">The sequence shown here is derived from an EMBL/GenBank/DDBJ whole genome shotgun (WGS) entry which is preliminary data.</text>
</comment>
<evidence type="ECO:0000313" key="6">
    <source>
        <dbReference type="EMBL" id="KAF0745928.1"/>
    </source>
</evidence>
<comment type="subcellular location">
    <subcellularLocation>
        <location evidence="1">Nucleus</location>
    </subcellularLocation>
</comment>
<keyword evidence="4" id="KW-0812">Transmembrane</keyword>
<keyword evidence="3" id="KW-0539">Nucleus</keyword>
<protein>
    <submittedName>
        <fullName evidence="6">Tigger transposable element-derived protein 4-like</fullName>
    </submittedName>
</protein>
<feature type="non-terminal residue" evidence="6">
    <location>
        <position position="1"/>
    </location>
</feature>
<sequence>FILHIVIDNGDKVTWTLFFLILFSHVCFFFTMTNKRSLKCLNVGDKLKIIKEVEKGVKRKKDIAADFNIPANTLSSILKNKDKIVKNIEDSSCSPQRKKLKVSNFPQIEDAIARDHNLPVSGPLIQEKAKEFAQELGLEFHGSSGWLHKFKMRNGIISKIISGESAAVSETDCNDYVTNILPGLIQNYSEQDIFNFDELGLFFKCLPDRTLTFKGKPCHGGKKSKERIT</sequence>
<dbReference type="EMBL" id="VUJU01007394">
    <property type="protein sequence ID" value="KAF0745928.1"/>
    <property type="molecule type" value="Genomic_DNA"/>
</dbReference>